<dbReference type="KEGG" id="gti:FXF46_12295"/>
<evidence type="ECO:0000313" key="6">
    <source>
        <dbReference type="Proteomes" id="UP000323560"/>
    </source>
</evidence>
<dbReference type="RefSeq" id="WP_015074391.1">
    <property type="nucleotide sequence ID" value="NZ_CP043043.1"/>
</dbReference>
<protein>
    <submittedName>
        <fullName evidence="5">5-oxoprolinase subunit PxpB</fullName>
        <ecNumber evidence="5">3.5.2.9</ecNumber>
    </submittedName>
</protein>
<evidence type="ECO:0000313" key="5">
    <source>
        <dbReference type="EMBL" id="QEH96957.1"/>
    </source>
</evidence>
<dbReference type="Gene3D" id="3.30.1360.40">
    <property type="match status" value="1"/>
</dbReference>
<reference evidence="5 6" key="1">
    <citation type="submission" date="2019-08" db="EMBL/GenBank/DDBJ databases">
        <title>Gluconobacter frateurii HD924 genome.</title>
        <authorList>
            <person name="Liu Y."/>
            <person name="Zhang P."/>
        </authorList>
    </citation>
    <scope>NUCLEOTIDE SEQUENCE [LARGE SCALE GENOMIC DNA]</scope>
    <source>
        <strain evidence="5 6">HD924</strain>
    </source>
</reference>
<sequence length="210" mass="22303">MSRISMAGAGALLLDAANGPFSDTTQQKVWTAAQTLMAHPQVIQAVPGVNNLLVTFDPVTTEPDAMERLLSETWAGTPAGAFTSRDIEIPVIYDGEDLAFVSQAAGLTEEETIALHSGGTYSVAAIGAMPGFVYLTGLDPRLALPRRDSPRLKVAQGSVCIGGGHAGIIPFDSPSGWHILGNTTLTMFDPARDEPCFFRLGDTIRFKRVS</sequence>
<gene>
    <name evidence="5" type="primary">pxpB</name>
    <name evidence="5" type="ORF">FXF46_12295</name>
</gene>
<feature type="domain" description="Carboxyltransferase" evidence="4">
    <location>
        <begin position="2"/>
        <end position="198"/>
    </location>
</feature>
<evidence type="ECO:0000256" key="1">
    <source>
        <dbReference type="ARBA" id="ARBA00022741"/>
    </source>
</evidence>
<dbReference type="SUPFAM" id="SSF50891">
    <property type="entry name" value="Cyclophilin-like"/>
    <property type="match status" value="1"/>
</dbReference>
<dbReference type="Pfam" id="PF02682">
    <property type="entry name" value="CT_C_D"/>
    <property type="match status" value="1"/>
</dbReference>
<dbReference type="PANTHER" id="PTHR34698:SF2">
    <property type="entry name" value="5-OXOPROLINASE SUBUNIT B"/>
    <property type="match status" value="1"/>
</dbReference>
<keyword evidence="3" id="KW-0067">ATP-binding</keyword>
<organism evidence="5 6">
    <name type="scientific">Gluconobacter thailandicus</name>
    <dbReference type="NCBI Taxonomy" id="257438"/>
    <lineage>
        <taxon>Bacteria</taxon>
        <taxon>Pseudomonadati</taxon>
        <taxon>Pseudomonadota</taxon>
        <taxon>Alphaproteobacteria</taxon>
        <taxon>Acetobacterales</taxon>
        <taxon>Acetobacteraceae</taxon>
        <taxon>Gluconobacter</taxon>
    </lineage>
</organism>
<dbReference type="GO" id="GO:0005524">
    <property type="term" value="F:ATP binding"/>
    <property type="evidence" value="ECO:0007669"/>
    <property type="project" value="UniProtKB-KW"/>
</dbReference>
<dbReference type="InterPro" id="IPR010016">
    <property type="entry name" value="PxpB"/>
</dbReference>
<dbReference type="SMART" id="SM00796">
    <property type="entry name" value="AHS1"/>
    <property type="match status" value="1"/>
</dbReference>
<evidence type="ECO:0000256" key="2">
    <source>
        <dbReference type="ARBA" id="ARBA00022801"/>
    </source>
</evidence>
<dbReference type="GO" id="GO:0017168">
    <property type="term" value="F:5-oxoprolinase (ATP-hydrolyzing) activity"/>
    <property type="evidence" value="ECO:0007669"/>
    <property type="project" value="UniProtKB-EC"/>
</dbReference>
<dbReference type="PANTHER" id="PTHR34698">
    <property type="entry name" value="5-OXOPROLINASE SUBUNIT B"/>
    <property type="match status" value="1"/>
</dbReference>
<accession>A0AAP9EV51</accession>
<dbReference type="AlphaFoldDB" id="A0AAP9EV51"/>
<proteinExistence type="predicted"/>
<dbReference type="InterPro" id="IPR029000">
    <property type="entry name" value="Cyclophilin-like_dom_sf"/>
</dbReference>
<name>A0AAP9EV51_GLUTH</name>
<evidence type="ECO:0000256" key="3">
    <source>
        <dbReference type="ARBA" id="ARBA00022840"/>
    </source>
</evidence>
<dbReference type="EMBL" id="CP043043">
    <property type="protein sequence ID" value="QEH96957.1"/>
    <property type="molecule type" value="Genomic_DNA"/>
</dbReference>
<evidence type="ECO:0000259" key="4">
    <source>
        <dbReference type="SMART" id="SM00796"/>
    </source>
</evidence>
<dbReference type="NCBIfam" id="TIGR00370">
    <property type="entry name" value="5-oxoprolinase subunit PxpB"/>
    <property type="match status" value="1"/>
</dbReference>
<dbReference type="Gene3D" id="2.40.100.10">
    <property type="entry name" value="Cyclophilin-like"/>
    <property type="match status" value="1"/>
</dbReference>
<dbReference type="InterPro" id="IPR003833">
    <property type="entry name" value="CT_C_D"/>
</dbReference>
<dbReference type="Proteomes" id="UP000323560">
    <property type="component" value="Chromosome"/>
</dbReference>
<keyword evidence="1" id="KW-0547">Nucleotide-binding</keyword>
<dbReference type="SUPFAM" id="SSF160467">
    <property type="entry name" value="PH0987 N-terminal domain-like"/>
    <property type="match status" value="1"/>
</dbReference>
<keyword evidence="2 5" id="KW-0378">Hydrolase</keyword>
<dbReference type="EC" id="3.5.2.9" evidence="5"/>